<feature type="compositionally biased region" description="Basic and acidic residues" evidence="1">
    <location>
        <begin position="365"/>
        <end position="376"/>
    </location>
</feature>
<proteinExistence type="predicted"/>
<feature type="region of interest" description="Disordered" evidence="1">
    <location>
        <begin position="407"/>
        <end position="469"/>
    </location>
</feature>
<gene>
    <name evidence="2" type="ORF">AK812_SmicGene26704</name>
</gene>
<evidence type="ECO:0000313" key="3">
    <source>
        <dbReference type="Proteomes" id="UP000186817"/>
    </source>
</evidence>
<organism evidence="2 3">
    <name type="scientific">Symbiodinium microadriaticum</name>
    <name type="common">Dinoflagellate</name>
    <name type="synonym">Zooxanthella microadriatica</name>
    <dbReference type="NCBI Taxonomy" id="2951"/>
    <lineage>
        <taxon>Eukaryota</taxon>
        <taxon>Sar</taxon>
        <taxon>Alveolata</taxon>
        <taxon>Dinophyceae</taxon>
        <taxon>Suessiales</taxon>
        <taxon>Symbiodiniaceae</taxon>
        <taxon>Symbiodinium</taxon>
    </lineage>
</organism>
<dbReference type="AlphaFoldDB" id="A0A1Q9D8V7"/>
<sequence>MAGWRTTGHLPVVGSVPFRWTPWSKKQVKQGESAHGYDDTALRMMAEMKEPPSVKTLRDAVMRAGVLGPAKPVRPEREGVAGEVAQCWQLRRRLSILQTMLGGGLVVVFRYFKVRIAYLKAHRKLKKALRDGKRRQALALLQQAEEAAVRNDVRQMYGVVRLLCPNRHIQEIRLRDSKGQLMNGEAECRVWADYARKLFSAPKIEPFVLQRIPEEYISIDRWRNWKAHAPLLDIQDRMEYLGATLSYGSLEVLDRAGIHVAQQLEHLMCNKVIRAELERVSDYSRKVFISFEVQLTGGNSGTKAMPNRPENTCEQSGSDMIFLDLPHADTDMQEYCTMGPLRTPDIIVGGTYNAPKPTIRNGWTADERPGRARSSDPRSGGYTLGIVVRDGQLDESRIPDTILQLMSKKAPKDRRKVVRHASASPPRRQSNMQEACKPAAQGGPARETSAFIYPGKIQEDESSRSTLAP</sequence>
<evidence type="ECO:0000313" key="2">
    <source>
        <dbReference type="EMBL" id="OLP91581.1"/>
    </source>
</evidence>
<feature type="region of interest" description="Disordered" evidence="1">
    <location>
        <begin position="358"/>
        <end position="383"/>
    </location>
</feature>
<comment type="caution">
    <text evidence="2">The sequence shown here is derived from an EMBL/GenBank/DDBJ whole genome shotgun (WGS) entry which is preliminary data.</text>
</comment>
<keyword evidence="3" id="KW-1185">Reference proteome</keyword>
<dbReference type="Proteomes" id="UP000186817">
    <property type="component" value="Unassembled WGS sequence"/>
</dbReference>
<dbReference type="EMBL" id="LSRX01000658">
    <property type="protein sequence ID" value="OLP91581.1"/>
    <property type="molecule type" value="Genomic_DNA"/>
</dbReference>
<dbReference type="OrthoDB" id="416965at2759"/>
<evidence type="ECO:0000256" key="1">
    <source>
        <dbReference type="SAM" id="MobiDB-lite"/>
    </source>
</evidence>
<name>A0A1Q9D8V7_SYMMI</name>
<reference evidence="2 3" key="1">
    <citation type="submission" date="2016-02" db="EMBL/GenBank/DDBJ databases">
        <title>Genome analysis of coral dinoflagellate symbionts highlights evolutionary adaptations to a symbiotic lifestyle.</title>
        <authorList>
            <person name="Aranda M."/>
            <person name="Li Y."/>
            <person name="Liew Y.J."/>
            <person name="Baumgarten S."/>
            <person name="Simakov O."/>
            <person name="Wilson M."/>
            <person name="Piel J."/>
            <person name="Ashoor H."/>
            <person name="Bougouffa S."/>
            <person name="Bajic V.B."/>
            <person name="Ryu T."/>
            <person name="Ravasi T."/>
            <person name="Bayer T."/>
            <person name="Micklem G."/>
            <person name="Kim H."/>
            <person name="Bhak J."/>
            <person name="Lajeunesse T.C."/>
            <person name="Voolstra C.R."/>
        </authorList>
    </citation>
    <scope>NUCLEOTIDE SEQUENCE [LARGE SCALE GENOMIC DNA]</scope>
    <source>
        <strain evidence="2 3">CCMP2467</strain>
    </source>
</reference>
<accession>A0A1Q9D8V7</accession>
<feature type="compositionally biased region" description="Basic residues" evidence="1">
    <location>
        <begin position="409"/>
        <end position="419"/>
    </location>
</feature>
<protein>
    <submittedName>
        <fullName evidence="2">Uncharacterized protein</fullName>
    </submittedName>
</protein>